<evidence type="ECO:0000256" key="2">
    <source>
        <dbReference type="ARBA" id="ARBA00012438"/>
    </source>
</evidence>
<dbReference type="InterPro" id="IPR005467">
    <property type="entry name" value="His_kinase_dom"/>
</dbReference>
<evidence type="ECO:0000256" key="1">
    <source>
        <dbReference type="ARBA" id="ARBA00000085"/>
    </source>
</evidence>
<dbReference type="InterPro" id="IPR003594">
    <property type="entry name" value="HATPase_dom"/>
</dbReference>
<dbReference type="Pfam" id="PF00072">
    <property type="entry name" value="Response_reg"/>
    <property type="match status" value="2"/>
</dbReference>
<feature type="domain" description="Response regulatory" evidence="11">
    <location>
        <begin position="395"/>
        <end position="511"/>
    </location>
</feature>
<comment type="caution">
    <text evidence="12">The sequence shown here is derived from an EMBL/GenBank/DDBJ whole genome shotgun (WGS) entry which is preliminary data.</text>
</comment>
<dbReference type="AlphaFoldDB" id="A0A5J4KYM7"/>
<feature type="domain" description="Response regulatory" evidence="11">
    <location>
        <begin position="2"/>
        <end position="118"/>
    </location>
</feature>
<dbReference type="PANTHER" id="PTHR43065:SF46">
    <property type="entry name" value="C4-DICARBOXYLATE TRANSPORT SENSOR PROTEIN DCTB"/>
    <property type="match status" value="1"/>
</dbReference>
<dbReference type="Proteomes" id="UP000326912">
    <property type="component" value="Unassembled WGS sequence"/>
</dbReference>
<feature type="modified residue" description="4-aspartylphosphate" evidence="9">
    <location>
        <position position="446"/>
    </location>
</feature>
<keyword evidence="3 9" id="KW-0597">Phosphoprotein</keyword>
<dbReference type="PROSITE" id="PS50109">
    <property type="entry name" value="HIS_KIN"/>
    <property type="match status" value="1"/>
</dbReference>
<dbReference type="PANTHER" id="PTHR43065">
    <property type="entry name" value="SENSOR HISTIDINE KINASE"/>
    <property type="match status" value="1"/>
</dbReference>
<evidence type="ECO:0000259" key="10">
    <source>
        <dbReference type="PROSITE" id="PS50109"/>
    </source>
</evidence>
<dbReference type="SMART" id="SM00387">
    <property type="entry name" value="HATPase_c"/>
    <property type="match status" value="1"/>
</dbReference>
<dbReference type="Pfam" id="PF00512">
    <property type="entry name" value="HisKA"/>
    <property type="match status" value="1"/>
</dbReference>
<dbReference type="Pfam" id="PF02518">
    <property type="entry name" value="HATPase_c"/>
    <property type="match status" value="1"/>
</dbReference>
<dbReference type="Gene3D" id="3.40.50.2300">
    <property type="match status" value="2"/>
</dbReference>
<dbReference type="CDD" id="cd00082">
    <property type="entry name" value="HisKA"/>
    <property type="match status" value="1"/>
</dbReference>
<dbReference type="SUPFAM" id="SSF47384">
    <property type="entry name" value="Homodimeric domain of signal transducing histidine kinase"/>
    <property type="match status" value="1"/>
</dbReference>
<dbReference type="InterPro" id="IPR003661">
    <property type="entry name" value="HisK_dim/P_dom"/>
</dbReference>
<dbReference type="SUPFAM" id="SSF52172">
    <property type="entry name" value="CheY-like"/>
    <property type="match status" value="2"/>
</dbReference>
<reference evidence="12 13" key="1">
    <citation type="submission" date="2019-10" db="EMBL/GenBank/DDBJ databases">
        <title>Dictyobacter vulcani sp. nov., within the class Ktedonobacteria, isolated from soil of volcanic Mt. Zao.</title>
        <authorList>
            <person name="Zheng Y."/>
            <person name="Wang C.M."/>
            <person name="Sakai Y."/>
            <person name="Abe K."/>
            <person name="Yokota A."/>
            <person name="Yabe S."/>
        </authorList>
    </citation>
    <scope>NUCLEOTIDE SEQUENCE [LARGE SCALE GENOMIC DNA]</scope>
    <source>
        <strain evidence="12 13">W12</strain>
    </source>
</reference>
<dbReference type="InterPro" id="IPR001789">
    <property type="entry name" value="Sig_transdc_resp-reg_receiver"/>
</dbReference>
<evidence type="ECO:0000259" key="11">
    <source>
        <dbReference type="PROSITE" id="PS50110"/>
    </source>
</evidence>
<dbReference type="InterPro" id="IPR036890">
    <property type="entry name" value="HATPase_C_sf"/>
</dbReference>
<dbReference type="RefSeq" id="WP_151758021.1">
    <property type="nucleotide sequence ID" value="NZ_BKZW01000002.1"/>
</dbReference>
<dbReference type="PRINTS" id="PR00344">
    <property type="entry name" value="BCTRLSENSOR"/>
</dbReference>
<dbReference type="Gene3D" id="1.10.287.130">
    <property type="match status" value="1"/>
</dbReference>
<evidence type="ECO:0000256" key="6">
    <source>
        <dbReference type="ARBA" id="ARBA00022777"/>
    </source>
</evidence>
<dbReference type="GO" id="GO:0000155">
    <property type="term" value="F:phosphorelay sensor kinase activity"/>
    <property type="evidence" value="ECO:0007669"/>
    <property type="project" value="InterPro"/>
</dbReference>
<evidence type="ECO:0000256" key="3">
    <source>
        <dbReference type="ARBA" id="ARBA00022553"/>
    </source>
</evidence>
<dbReference type="SMART" id="SM00388">
    <property type="entry name" value="HisKA"/>
    <property type="match status" value="1"/>
</dbReference>
<proteinExistence type="predicted"/>
<comment type="catalytic activity">
    <reaction evidence="1">
        <text>ATP + protein L-histidine = ADP + protein N-phospho-L-histidine.</text>
        <dbReference type="EC" id="2.7.13.3"/>
    </reaction>
</comment>
<dbReference type="EMBL" id="BKZW01000002">
    <property type="protein sequence ID" value="GER90256.1"/>
    <property type="molecule type" value="Genomic_DNA"/>
</dbReference>
<evidence type="ECO:0000256" key="5">
    <source>
        <dbReference type="ARBA" id="ARBA00022741"/>
    </source>
</evidence>
<dbReference type="GO" id="GO:0005524">
    <property type="term" value="F:ATP binding"/>
    <property type="evidence" value="ECO:0007669"/>
    <property type="project" value="UniProtKB-KW"/>
</dbReference>
<sequence>MRFLLIDDNPQDRELIKRAIKKIFSDVTYIEVIHQVAFEEAIQTLDYQIVFTDYQLKWSTGIDILKAVRQRSTSIPIIMVTDTGNEEVAAEAMKQGLNDYVLKAHLYRLPLAIKECLERVQLEKDRRDLQNQIMQAQKMESLGLLVSGIAHDFNNLLAAIVGFSDLGMRGTQQKAPLFHEYFEHIHHRAEQGTRMIRQLLAFARGTPLEPQYLNINEQITAHLDFLHALLGTSIQLDFQADPGLKAIYADATQLEQVLVNLCLNARDAMAMGGNLTLVTQQVEITPGFQPIHPYMVPGSYVLLQVKDTGIGMDESVQARLFEPFFTTKEVGQGTGLGLAVVYGIVKQHQGIISVQSQPGLGSTFSLYFPAVEPVIEPTEKLQPVVSTEVESGGETLLLVEDDPDIQLVVCEGLQDYGYNVITASDGEEGVTVFEEHASSISLVIADIMMPKMKGRQFQEYVRKQRPDIKVLIVSGYQEMDLKRRELLETRSAFLQKPFDLDVLVTKIRELLDTDGSSTRINTEQKNSR</sequence>
<dbReference type="InterPro" id="IPR036097">
    <property type="entry name" value="HisK_dim/P_sf"/>
</dbReference>
<evidence type="ECO:0000313" key="13">
    <source>
        <dbReference type="Proteomes" id="UP000326912"/>
    </source>
</evidence>
<accession>A0A5J4KYM7</accession>
<keyword evidence="13" id="KW-1185">Reference proteome</keyword>
<keyword evidence="6" id="KW-0418">Kinase</keyword>
<name>A0A5J4KYM7_9CHLR</name>
<gene>
    <name evidence="12" type="ORF">KDW_44180</name>
</gene>
<keyword evidence="7" id="KW-0067">ATP-binding</keyword>
<dbReference type="InterPro" id="IPR011006">
    <property type="entry name" value="CheY-like_superfamily"/>
</dbReference>
<dbReference type="CDD" id="cd00156">
    <property type="entry name" value="REC"/>
    <property type="match status" value="1"/>
</dbReference>
<dbReference type="PROSITE" id="PS50110">
    <property type="entry name" value="RESPONSE_REGULATORY"/>
    <property type="match status" value="2"/>
</dbReference>
<evidence type="ECO:0000256" key="7">
    <source>
        <dbReference type="ARBA" id="ARBA00022840"/>
    </source>
</evidence>
<keyword evidence="8" id="KW-0902">Two-component regulatory system</keyword>
<evidence type="ECO:0000256" key="8">
    <source>
        <dbReference type="ARBA" id="ARBA00023012"/>
    </source>
</evidence>
<keyword evidence="4" id="KW-0808">Transferase</keyword>
<dbReference type="EC" id="2.7.13.3" evidence="2"/>
<evidence type="ECO:0000256" key="4">
    <source>
        <dbReference type="ARBA" id="ARBA00022679"/>
    </source>
</evidence>
<dbReference type="SUPFAM" id="SSF55874">
    <property type="entry name" value="ATPase domain of HSP90 chaperone/DNA topoisomerase II/histidine kinase"/>
    <property type="match status" value="1"/>
</dbReference>
<evidence type="ECO:0000256" key="9">
    <source>
        <dbReference type="PROSITE-ProRule" id="PRU00169"/>
    </source>
</evidence>
<feature type="modified residue" description="4-aspartylphosphate" evidence="9">
    <location>
        <position position="53"/>
    </location>
</feature>
<dbReference type="InterPro" id="IPR004358">
    <property type="entry name" value="Sig_transdc_His_kin-like_C"/>
</dbReference>
<dbReference type="SMART" id="SM00448">
    <property type="entry name" value="REC"/>
    <property type="match status" value="2"/>
</dbReference>
<feature type="domain" description="Histidine kinase" evidence="10">
    <location>
        <begin position="148"/>
        <end position="372"/>
    </location>
</feature>
<evidence type="ECO:0000313" key="12">
    <source>
        <dbReference type="EMBL" id="GER90256.1"/>
    </source>
</evidence>
<keyword evidence="5" id="KW-0547">Nucleotide-binding</keyword>
<dbReference type="Gene3D" id="3.30.565.10">
    <property type="entry name" value="Histidine kinase-like ATPase, C-terminal domain"/>
    <property type="match status" value="1"/>
</dbReference>
<protein>
    <recommendedName>
        <fullName evidence="2">histidine kinase</fullName>
        <ecNumber evidence="2">2.7.13.3</ecNumber>
    </recommendedName>
</protein>
<organism evidence="12 13">
    <name type="scientific">Dictyobacter vulcani</name>
    <dbReference type="NCBI Taxonomy" id="2607529"/>
    <lineage>
        <taxon>Bacteria</taxon>
        <taxon>Bacillati</taxon>
        <taxon>Chloroflexota</taxon>
        <taxon>Ktedonobacteria</taxon>
        <taxon>Ktedonobacterales</taxon>
        <taxon>Dictyobacteraceae</taxon>
        <taxon>Dictyobacter</taxon>
    </lineage>
</organism>